<feature type="binding site" evidence="7">
    <location>
        <position position="237"/>
    </location>
    <ligand>
        <name>FMN</name>
        <dbReference type="ChEBI" id="CHEBI:58210"/>
    </ligand>
</feature>
<comment type="similarity">
    <text evidence="5">Belongs to the FMN-dependent alpha-hydroxy acid dehydrogenase family.</text>
</comment>
<keyword evidence="2 7" id="KW-0285">Flavoprotein</keyword>
<feature type="binding site" evidence="7">
    <location>
        <position position="132"/>
    </location>
    <ligand>
        <name>glyoxylate</name>
        <dbReference type="ChEBI" id="CHEBI:36655"/>
    </ligand>
</feature>
<proteinExistence type="inferred from homology"/>
<feature type="binding site" evidence="7">
    <location>
        <position position="169"/>
    </location>
    <ligand>
        <name>glyoxylate</name>
        <dbReference type="ChEBI" id="CHEBI:36655"/>
    </ligand>
</feature>
<evidence type="ECO:0000256" key="2">
    <source>
        <dbReference type="ARBA" id="ARBA00022630"/>
    </source>
</evidence>
<feature type="binding site" evidence="7">
    <location>
        <position position="264"/>
    </location>
    <ligand>
        <name>glyoxylate</name>
        <dbReference type="ChEBI" id="CHEBI:36655"/>
    </ligand>
</feature>
<dbReference type="InterPro" id="IPR013785">
    <property type="entry name" value="Aldolase_TIM"/>
</dbReference>
<protein>
    <submittedName>
        <fullName evidence="9">Alpha-hydroxy-acid oxidizing enzyme</fullName>
    </submittedName>
</protein>
<evidence type="ECO:0000313" key="9">
    <source>
        <dbReference type="EMBL" id="AOP49338.1"/>
    </source>
</evidence>
<dbReference type="InterPro" id="IPR037396">
    <property type="entry name" value="FMN_HAD"/>
</dbReference>
<dbReference type="Proteomes" id="UP000094094">
    <property type="component" value="Chromosome"/>
</dbReference>
<dbReference type="GO" id="GO:0010181">
    <property type="term" value="F:FMN binding"/>
    <property type="evidence" value="ECO:0007669"/>
    <property type="project" value="InterPro"/>
</dbReference>
<dbReference type="InterPro" id="IPR008259">
    <property type="entry name" value="FMN_hydac_DH_AS"/>
</dbReference>
<feature type="active site" description="Proton acceptor" evidence="6">
    <location>
        <position position="261"/>
    </location>
</feature>
<evidence type="ECO:0000256" key="1">
    <source>
        <dbReference type="ARBA" id="ARBA00001917"/>
    </source>
</evidence>
<dbReference type="PIRSF" id="PIRSF000138">
    <property type="entry name" value="Al-hdrx_acd_dh"/>
    <property type="match status" value="1"/>
</dbReference>
<organism evidence="9 10">
    <name type="scientific">Streptomyces lydicus</name>
    <dbReference type="NCBI Taxonomy" id="47763"/>
    <lineage>
        <taxon>Bacteria</taxon>
        <taxon>Bacillati</taxon>
        <taxon>Actinomycetota</taxon>
        <taxon>Actinomycetes</taxon>
        <taxon>Kitasatosporales</taxon>
        <taxon>Streptomycetaceae</taxon>
        <taxon>Streptomyces</taxon>
    </lineage>
</organism>
<evidence type="ECO:0000256" key="3">
    <source>
        <dbReference type="ARBA" id="ARBA00022643"/>
    </source>
</evidence>
<feature type="binding site" evidence="7">
    <location>
        <position position="160"/>
    </location>
    <ligand>
        <name>FMN</name>
        <dbReference type="ChEBI" id="CHEBI:58210"/>
    </ligand>
</feature>
<dbReference type="FunFam" id="3.20.20.70:FF:000029">
    <property type="entry name" value="L-lactate dehydrogenase"/>
    <property type="match status" value="1"/>
</dbReference>
<evidence type="ECO:0000313" key="10">
    <source>
        <dbReference type="Proteomes" id="UP000094094"/>
    </source>
</evidence>
<evidence type="ECO:0000256" key="6">
    <source>
        <dbReference type="PIRSR" id="PIRSR000138-1"/>
    </source>
</evidence>
<feature type="binding site" evidence="7">
    <location>
        <begin position="292"/>
        <end position="296"/>
    </location>
    <ligand>
        <name>FMN</name>
        <dbReference type="ChEBI" id="CHEBI:58210"/>
    </ligand>
</feature>
<keyword evidence="10" id="KW-1185">Reference proteome</keyword>
<name>A0A1D7VS59_9ACTN</name>
<evidence type="ECO:0000256" key="4">
    <source>
        <dbReference type="ARBA" id="ARBA00023002"/>
    </source>
</evidence>
<reference evidence="9 10" key="1">
    <citation type="submission" date="2016-09" db="EMBL/GenBank/DDBJ databases">
        <title>Complete genome sequencing of Streptomyces lydicus 103 and metabolic pathways analysis of antibiotic biosynthesis.</title>
        <authorList>
            <person name="Jia N."/>
            <person name="Ding M.-Z."/>
            <person name="Gao F."/>
            <person name="Yuan Y.-J."/>
        </authorList>
    </citation>
    <scope>NUCLEOTIDE SEQUENCE [LARGE SCALE GENOMIC DNA]</scope>
    <source>
        <strain evidence="9 10">103</strain>
    </source>
</reference>
<dbReference type="AlphaFoldDB" id="A0A1D7VS59"/>
<evidence type="ECO:0000259" key="8">
    <source>
        <dbReference type="PROSITE" id="PS51349"/>
    </source>
</evidence>
<feature type="domain" description="FMN hydroxy acid dehydrogenase" evidence="8">
    <location>
        <begin position="4"/>
        <end position="365"/>
    </location>
</feature>
<gene>
    <name evidence="9" type="ORF">SL103_26565</name>
</gene>
<keyword evidence="4" id="KW-0560">Oxidoreductase</keyword>
<evidence type="ECO:0000256" key="5">
    <source>
        <dbReference type="ARBA" id="ARBA00024042"/>
    </source>
</evidence>
<dbReference type="PROSITE" id="PS51349">
    <property type="entry name" value="FMN_HYDROXY_ACID_DH_2"/>
    <property type="match status" value="1"/>
</dbReference>
<dbReference type="RefSeq" id="WP_069571458.1">
    <property type="nucleotide sequence ID" value="NZ_CP017157.1"/>
</dbReference>
<sequence length="365" mass="37501">MSAPAAAEPLCLADVERAAAAVLPAAVRDFVAGGSGDESAQAANRTALDRVRLVPRVLTAVAEPDCAVDLVGTAAALPVAVAPMAYHRLLHPDGELATARAARAAGVPFVVSTLSSCPVEEIAAEGADLWFQLYWLRDRGRVRALVRRAEAAGCRALVVTVDVPVMGRRLRDIRNAFGLPESVTAAHLTGGAASLAHERRAGRSAVATHTGSAFEPALGWADVAWLREHTRLPLVLKGVLDPRDAVQAAGAGVDAVVVSNHGGRQLAGAVPSVTALAPVVDAVAGRCRVLLDSGIRGGTDVLRALALGAEGVLLGRPLLWGLALDGAAGAELVLRLLHTEFREALLLSGCRDAAAARGLGTVTLA</sequence>
<feature type="binding site" evidence="7">
    <location>
        <position position="134"/>
    </location>
    <ligand>
        <name>glyoxylate</name>
        <dbReference type="ChEBI" id="CHEBI:36655"/>
    </ligand>
</feature>
<keyword evidence="3 7" id="KW-0288">FMN</keyword>
<feature type="binding site" evidence="7">
    <location>
        <begin position="83"/>
        <end position="85"/>
    </location>
    <ligand>
        <name>FMN</name>
        <dbReference type="ChEBI" id="CHEBI:58210"/>
    </ligand>
</feature>
<dbReference type="SUPFAM" id="SSF51395">
    <property type="entry name" value="FMN-linked oxidoreductases"/>
    <property type="match status" value="1"/>
</dbReference>
<dbReference type="GO" id="GO:0016614">
    <property type="term" value="F:oxidoreductase activity, acting on CH-OH group of donors"/>
    <property type="evidence" value="ECO:0007669"/>
    <property type="project" value="UniProtKB-ARBA"/>
</dbReference>
<dbReference type="EMBL" id="CP017157">
    <property type="protein sequence ID" value="AOP49338.1"/>
    <property type="molecule type" value="Genomic_DNA"/>
</dbReference>
<dbReference type="OrthoDB" id="9770452at2"/>
<dbReference type="InterPro" id="IPR000262">
    <property type="entry name" value="FMN-dep_DH"/>
</dbReference>
<dbReference type="PROSITE" id="PS00557">
    <property type="entry name" value="FMN_HYDROXY_ACID_DH_1"/>
    <property type="match status" value="1"/>
</dbReference>
<accession>A0A1D7VS59</accession>
<dbReference type="PANTHER" id="PTHR10578">
    <property type="entry name" value="S -2-HYDROXY-ACID OXIDASE-RELATED"/>
    <property type="match status" value="1"/>
</dbReference>
<dbReference type="Gene3D" id="3.20.20.70">
    <property type="entry name" value="Aldolase class I"/>
    <property type="match status" value="1"/>
</dbReference>
<dbReference type="KEGG" id="slc:SL103_26565"/>
<evidence type="ECO:0000256" key="7">
    <source>
        <dbReference type="PIRSR" id="PIRSR000138-2"/>
    </source>
</evidence>
<dbReference type="Pfam" id="PF01070">
    <property type="entry name" value="FMN_dh"/>
    <property type="match status" value="1"/>
</dbReference>
<dbReference type="CDD" id="cd02809">
    <property type="entry name" value="alpha_hydroxyacid_oxid_FMN"/>
    <property type="match status" value="1"/>
</dbReference>
<feature type="binding site" evidence="7">
    <location>
        <begin position="315"/>
        <end position="316"/>
    </location>
    <ligand>
        <name>FMN</name>
        <dbReference type="ChEBI" id="CHEBI:58210"/>
    </ligand>
</feature>
<feature type="binding site" evidence="7">
    <location>
        <position position="261"/>
    </location>
    <ligand>
        <name>glyoxylate</name>
        <dbReference type="ChEBI" id="CHEBI:36655"/>
    </ligand>
</feature>
<dbReference type="PANTHER" id="PTHR10578:SF107">
    <property type="entry name" value="2-HYDROXYACID OXIDASE 1"/>
    <property type="match status" value="1"/>
</dbReference>
<feature type="binding site" evidence="7">
    <location>
        <position position="259"/>
    </location>
    <ligand>
        <name>FMN</name>
        <dbReference type="ChEBI" id="CHEBI:58210"/>
    </ligand>
</feature>
<dbReference type="InterPro" id="IPR012133">
    <property type="entry name" value="Alpha-hydoxy_acid_DH_FMN"/>
</dbReference>
<feature type="binding site" evidence="7">
    <location>
        <position position="112"/>
    </location>
    <ligand>
        <name>FMN</name>
        <dbReference type="ChEBI" id="CHEBI:58210"/>
    </ligand>
</feature>
<comment type="cofactor">
    <cofactor evidence="1">
        <name>FMN</name>
        <dbReference type="ChEBI" id="CHEBI:58210"/>
    </cofactor>
</comment>